<proteinExistence type="predicted"/>
<dbReference type="EMBL" id="QXGK01000010">
    <property type="protein sequence ID" value="RSX56372.1"/>
    <property type="molecule type" value="Genomic_DNA"/>
</dbReference>
<dbReference type="Proteomes" id="UP000287470">
    <property type="component" value="Unassembled WGS sequence"/>
</dbReference>
<dbReference type="InterPro" id="IPR014942">
    <property type="entry name" value="AbiEii"/>
</dbReference>
<dbReference type="GO" id="GO:0016740">
    <property type="term" value="F:transferase activity"/>
    <property type="evidence" value="ECO:0007669"/>
    <property type="project" value="UniProtKB-KW"/>
</dbReference>
<evidence type="ECO:0000313" key="1">
    <source>
        <dbReference type="EMBL" id="RSX56372.1"/>
    </source>
</evidence>
<protein>
    <submittedName>
        <fullName evidence="1">Nucleotidyl transferase PF08843 family</fullName>
    </submittedName>
</protein>
<name>A0A430FU35_9BIFI</name>
<dbReference type="AlphaFoldDB" id="A0A430FU35"/>
<comment type="caution">
    <text evidence="1">The sequence shown here is derived from an EMBL/GenBank/DDBJ whole genome shotgun (WGS) entry which is preliminary data.</text>
</comment>
<evidence type="ECO:0000313" key="2">
    <source>
        <dbReference type="Proteomes" id="UP000287470"/>
    </source>
</evidence>
<keyword evidence="2" id="KW-1185">Reference proteome</keyword>
<accession>A0A430FU35</accession>
<dbReference type="RefSeq" id="WP_164521035.1">
    <property type="nucleotide sequence ID" value="NZ_QXGK01000010.1"/>
</dbReference>
<sequence length="290" mass="32406">MRDDIQRLSAIKLRRLIQREVNRLPLEQRATALQNVDNAILAQFIHGIGVLKGGGSLSLRYPLSKGRTSRDLDATVRDSIQEFRDILSARLEQGMSGFTGTVVMQTRKDSAGMKAGMVPFDIQLFYNGGPFASYELEATPDHSGFLPQAAPAISEQTASILKSVGIPFRAPDMIAPIDQLADKLHAISKPGSARGRDLADIMTLTGEVDLSDLDELRAIVRRIEISETAFPHAVRVLEADTSRLNAFREAFKRSNTAYDFQACWDNTQRLLRQVDERHRSEWEKSWCHLA</sequence>
<keyword evidence="1" id="KW-0808">Transferase</keyword>
<reference evidence="1 2" key="1">
    <citation type="submission" date="2018-09" db="EMBL/GenBank/DDBJ databases">
        <title>Characterization of the phylogenetic diversity of five novel species belonging to the genus Bifidobacterium.</title>
        <authorList>
            <person name="Lugli G.A."/>
            <person name="Duranti S."/>
            <person name="Milani C."/>
        </authorList>
    </citation>
    <scope>NUCLEOTIDE SEQUENCE [LARGE SCALE GENOMIC DNA]</scope>
    <source>
        <strain evidence="1 2">2033B</strain>
    </source>
</reference>
<organism evidence="1 2">
    <name type="scientific">Bifidobacterium samirii</name>
    <dbReference type="NCBI Taxonomy" id="2306974"/>
    <lineage>
        <taxon>Bacteria</taxon>
        <taxon>Bacillati</taxon>
        <taxon>Actinomycetota</taxon>
        <taxon>Actinomycetes</taxon>
        <taxon>Bifidobacteriales</taxon>
        <taxon>Bifidobacteriaceae</taxon>
        <taxon>Bifidobacterium</taxon>
    </lineage>
</organism>
<gene>
    <name evidence="1" type="ORF">D2E24_1185</name>
</gene>
<dbReference type="Pfam" id="PF08843">
    <property type="entry name" value="AbiEii"/>
    <property type="match status" value="1"/>
</dbReference>